<reference evidence="1" key="1">
    <citation type="journal article" date="2023" name="Plant J.">
        <title>Genome sequences and population genomics provide insights into the demographic history, inbreeding, and mutation load of two 'living fossil' tree species of Dipteronia.</title>
        <authorList>
            <person name="Feng Y."/>
            <person name="Comes H.P."/>
            <person name="Chen J."/>
            <person name="Zhu S."/>
            <person name="Lu R."/>
            <person name="Zhang X."/>
            <person name="Li P."/>
            <person name="Qiu J."/>
            <person name="Olsen K.M."/>
            <person name="Qiu Y."/>
        </authorList>
    </citation>
    <scope>NUCLEOTIDE SEQUENCE</scope>
    <source>
        <strain evidence="1">KIB01</strain>
    </source>
</reference>
<organism evidence="1 2">
    <name type="scientific">Dipteronia dyeriana</name>
    <dbReference type="NCBI Taxonomy" id="168575"/>
    <lineage>
        <taxon>Eukaryota</taxon>
        <taxon>Viridiplantae</taxon>
        <taxon>Streptophyta</taxon>
        <taxon>Embryophyta</taxon>
        <taxon>Tracheophyta</taxon>
        <taxon>Spermatophyta</taxon>
        <taxon>Magnoliopsida</taxon>
        <taxon>eudicotyledons</taxon>
        <taxon>Gunneridae</taxon>
        <taxon>Pentapetalae</taxon>
        <taxon>rosids</taxon>
        <taxon>malvids</taxon>
        <taxon>Sapindales</taxon>
        <taxon>Sapindaceae</taxon>
        <taxon>Hippocastanoideae</taxon>
        <taxon>Acereae</taxon>
        <taxon>Dipteronia</taxon>
    </lineage>
</organism>
<accession>A0AAE0CRE5</accession>
<dbReference type="AlphaFoldDB" id="A0AAE0CRE5"/>
<proteinExistence type="predicted"/>
<comment type="caution">
    <text evidence="1">The sequence shown here is derived from an EMBL/GenBank/DDBJ whole genome shotgun (WGS) entry which is preliminary data.</text>
</comment>
<evidence type="ECO:0000313" key="2">
    <source>
        <dbReference type="Proteomes" id="UP001280121"/>
    </source>
</evidence>
<name>A0AAE0CRE5_9ROSI</name>
<sequence length="134" mass="15596">MLVEAAWKIEKLQRNFFWRDGIEKRKIHAIDWVTDCKSKANGGFSIRRMLVKTNGLLAIWVWRFGREESSLWKKLVCAKYQVGGCGMSWNWQSKVASSFFVKIVFKLLKPCSSIALLLNEGLNMVLRCEDNMDF</sequence>
<gene>
    <name evidence="1" type="ORF">Ddye_006666</name>
</gene>
<keyword evidence="2" id="KW-1185">Reference proteome</keyword>
<evidence type="ECO:0000313" key="1">
    <source>
        <dbReference type="EMBL" id="KAK2660133.1"/>
    </source>
</evidence>
<dbReference type="Proteomes" id="UP001280121">
    <property type="component" value="Unassembled WGS sequence"/>
</dbReference>
<protein>
    <submittedName>
        <fullName evidence="1">Uncharacterized protein</fullName>
    </submittedName>
</protein>
<dbReference type="EMBL" id="JANJYI010000002">
    <property type="protein sequence ID" value="KAK2660133.1"/>
    <property type="molecule type" value="Genomic_DNA"/>
</dbReference>